<feature type="non-terminal residue" evidence="2">
    <location>
        <position position="38"/>
    </location>
</feature>
<proteinExistence type="predicted"/>
<dbReference type="AlphaFoldDB" id="A0A0L0C1C1"/>
<comment type="caution">
    <text evidence="2">The sequence shown here is derived from an EMBL/GenBank/DDBJ whole genome shotgun (WGS) entry which is preliminary data.</text>
</comment>
<dbReference type="Pfam" id="PF13961">
    <property type="entry name" value="DUF4219"/>
    <property type="match status" value="1"/>
</dbReference>
<evidence type="ECO:0000313" key="2">
    <source>
        <dbReference type="EMBL" id="KNC26085.1"/>
    </source>
</evidence>
<evidence type="ECO:0000313" key="3">
    <source>
        <dbReference type="Proteomes" id="UP000037069"/>
    </source>
</evidence>
<evidence type="ECO:0000259" key="1">
    <source>
        <dbReference type="Pfam" id="PF13961"/>
    </source>
</evidence>
<dbReference type="Proteomes" id="UP000037069">
    <property type="component" value="Unassembled WGS sequence"/>
</dbReference>
<organism evidence="2 3">
    <name type="scientific">Lucilia cuprina</name>
    <name type="common">Green bottle fly</name>
    <name type="synonym">Australian sheep blowfly</name>
    <dbReference type="NCBI Taxonomy" id="7375"/>
    <lineage>
        <taxon>Eukaryota</taxon>
        <taxon>Metazoa</taxon>
        <taxon>Ecdysozoa</taxon>
        <taxon>Arthropoda</taxon>
        <taxon>Hexapoda</taxon>
        <taxon>Insecta</taxon>
        <taxon>Pterygota</taxon>
        <taxon>Neoptera</taxon>
        <taxon>Endopterygota</taxon>
        <taxon>Diptera</taxon>
        <taxon>Brachycera</taxon>
        <taxon>Muscomorpha</taxon>
        <taxon>Oestroidea</taxon>
        <taxon>Calliphoridae</taxon>
        <taxon>Luciliinae</taxon>
        <taxon>Lucilia</taxon>
    </lineage>
</organism>
<keyword evidence="3" id="KW-1185">Reference proteome</keyword>
<dbReference type="InterPro" id="IPR025314">
    <property type="entry name" value="DUF4219"/>
</dbReference>
<reference evidence="2 3" key="1">
    <citation type="journal article" date="2015" name="Nat. Commun.">
        <title>Lucilia cuprina genome unlocks parasitic fly biology to underpin future interventions.</title>
        <authorList>
            <person name="Anstead C.A."/>
            <person name="Korhonen P.K."/>
            <person name="Young N.D."/>
            <person name="Hall R.S."/>
            <person name="Jex A.R."/>
            <person name="Murali S.C."/>
            <person name="Hughes D.S."/>
            <person name="Lee S.F."/>
            <person name="Perry T."/>
            <person name="Stroehlein A.J."/>
            <person name="Ansell B.R."/>
            <person name="Breugelmans B."/>
            <person name="Hofmann A."/>
            <person name="Qu J."/>
            <person name="Dugan S."/>
            <person name="Lee S.L."/>
            <person name="Chao H."/>
            <person name="Dinh H."/>
            <person name="Han Y."/>
            <person name="Doddapaneni H.V."/>
            <person name="Worley K.C."/>
            <person name="Muzny D.M."/>
            <person name="Ioannidis P."/>
            <person name="Waterhouse R.M."/>
            <person name="Zdobnov E.M."/>
            <person name="James P.J."/>
            <person name="Bagnall N.H."/>
            <person name="Kotze A.C."/>
            <person name="Gibbs R.A."/>
            <person name="Richards S."/>
            <person name="Batterham P."/>
            <person name="Gasser R.B."/>
        </authorList>
    </citation>
    <scope>NUCLEOTIDE SEQUENCE [LARGE SCALE GENOMIC DNA]</scope>
    <source>
        <strain evidence="2 3">LS</strain>
        <tissue evidence="2">Full body</tissue>
    </source>
</reference>
<accession>A0A0L0C1C1</accession>
<name>A0A0L0C1C1_LUCCU</name>
<dbReference type="EMBL" id="JRES01001020">
    <property type="protein sequence ID" value="KNC26085.1"/>
    <property type="molecule type" value="Genomic_DNA"/>
</dbReference>
<gene>
    <name evidence="2" type="ORF">FF38_05401</name>
</gene>
<protein>
    <recommendedName>
        <fullName evidence="1">DUF4219 domain-containing protein</fullName>
    </recommendedName>
</protein>
<sequence>MSATNMQFPKLSNSNYHIWKFNMELLLLKRELWDIISA</sequence>
<feature type="domain" description="DUF4219" evidence="1">
    <location>
        <begin position="11"/>
        <end position="36"/>
    </location>
</feature>